<protein>
    <submittedName>
        <fullName evidence="2">Uncharacterized protein</fullName>
    </submittedName>
</protein>
<feature type="region of interest" description="Disordered" evidence="1">
    <location>
        <begin position="1"/>
        <end position="63"/>
    </location>
</feature>
<reference evidence="2 3" key="1">
    <citation type="journal article" date="2021" name="BMC Genomics">
        <title>Datura genome reveals duplications of psychoactive alkaloid biosynthetic genes and high mutation rate following tissue culture.</title>
        <authorList>
            <person name="Rajewski A."/>
            <person name="Carter-House D."/>
            <person name="Stajich J."/>
            <person name="Litt A."/>
        </authorList>
    </citation>
    <scope>NUCLEOTIDE SEQUENCE [LARGE SCALE GENOMIC DNA]</scope>
    <source>
        <strain evidence="2">AR-01</strain>
    </source>
</reference>
<evidence type="ECO:0000256" key="1">
    <source>
        <dbReference type="SAM" id="MobiDB-lite"/>
    </source>
</evidence>
<feature type="region of interest" description="Disordered" evidence="1">
    <location>
        <begin position="185"/>
        <end position="248"/>
    </location>
</feature>
<feature type="compositionally biased region" description="Polar residues" evidence="1">
    <location>
        <begin position="34"/>
        <end position="48"/>
    </location>
</feature>
<feature type="compositionally biased region" description="Basic and acidic residues" evidence="1">
    <location>
        <begin position="1"/>
        <end position="10"/>
    </location>
</feature>
<organism evidence="2 3">
    <name type="scientific">Datura stramonium</name>
    <name type="common">Jimsonweed</name>
    <name type="synonym">Common thornapple</name>
    <dbReference type="NCBI Taxonomy" id="4076"/>
    <lineage>
        <taxon>Eukaryota</taxon>
        <taxon>Viridiplantae</taxon>
        <taxon>Streptophyta</taxon>
        <taxon>Embryophyta</taxon>
        <taxon>Tracheophyta</taxon>
        <taxon>Spermatophyta</taxon>
        <taxon>Magnoliopsida</taxon>
        <taxon>eudicotyledons</taxon>
        <taxon>Gunneridae</taxon>
        <taxon>Pentapetalae</taxon>
        <taxon>asterids</taxon>
        <taxon>lamiids</taxon>
        <taxon>Solanales</taxon>
        <taxon>Solanaceae</taxon>
        <taxon>Solanoideae</taxon>
        <taxon>Datureae</taxon>
        <taxon>Datura</taxon>
    </lineage>
</organism>
<dbReference type="PANTHER" id="PTHR33168">
    <property type="entry name" value="STRESS INDUCED PROTEIN-RELATED"/>
    <property type="match status" value="1"/>
</dbReference>
<evidence type="ECO:0000313" key="2">
    <source>
        <dbReference type="EMBL" id="MCD7471543.1"/>
    </source>
</evidence>
<feature type="compositionally biased region" description="Basic and acidic residues" evidence="1">
    <location>
        <begin position="202"/>
        <end position="216"/>
    </location>
</feature>
<keyword evidence="3" id="KW-1185">Reference proteome</keyword>
<feature type="compositionally biased region" description="Low complexity" evidence="1">
    <location>
        <begin position="23"/>
        <end position="33"/>
    </location>
</feature>
<accession>A0ABS8TL22</accession>
<dbReference type="Proteomes" id="UP000823775">
    <property type="component" value="Unassembled WGS sequence"/>
</dbReference>
<evidence type="ECO:0000313" key="3">
    <source>
        <dbReference type="Proteomes" id="UP000823775"/>
    </source>
</evidence>
<comment type="caution">
    <text evidence="2">The sequence shown here is derived from an EMBL/GenBank/DDBJ whole genome shotgun (WGS) entry which is preliminary data.</text>
</comment>
<sequence length="248" mass="28188">MENEKEKEVSSIRSTNTRHRRSSSVSCSLSSTSNQISHDSSLSSANETSKLKKSPHRHFPEIKERCKNIMNRFGKHRRHASADFSYDQLSYSKNFEDNDEKSFDDVEDFPQRNFTARLPSSPPSYSKVATKFRNHTGHILFSNLVARLTGIPINSSLIQIQDPSAVRLRKTGSYLRVEGRLPTAGATADSGEGWLRKSTSTKYERRFAEQNREVGTRKQSNRGSEDEECSREQNRRTVPPCAESPTSR</sequence>
<gene>
    <name evidence="2" type="ORF">HAX54_012036</name>
</gene>
<name>A0ABS8TL22_DATST</name>
<proteinExistence type="predicted"/>
<dbReference type="EMBL" id="JACEIK010001696">
    <property type="protein sequence ID" value="MCD7471543.1"/>
    <property type="molecule type" value="Genomic_DNA"/>
</dbReference>